<protein>
    <submittedName>
        <fullName evidence="6">Transcriptional regulator, LacI family</fullName>
    </submittedName>
</protein>
<dbReference type="PATRIC" id="fig|1319815.3.peg.218"/>
<dbReference type="InterPro" id="IPR046335">
    <property type="entry name" value="LacI/GalR-like_sensor"/>
</dbReference>
<keyword evidence="2" id="KW-0805">Transcription regulation</keyword>
<dbReference type="HOGENOM" id="CLU_037628_6_1_0"/>
<dbReference type="EMBL" id="AXZF01000010">
    <property type="protein sequence ID" value="ERT69868.1"/>
    <property type="molecule type" value="Genomic_DNA"/>
</dbReference>
<organism evidence="6 7">
    <name type="scientific">Cetobacterium somerae ATCC BAA-474</name>
    <dbReference type="NCBI Taxonomy" id="1319815"/>
    <lineage>
        <taxon>Bacteria</taxon>
        <taxon>Fusobacteriati</taxon>
        <taxon>Fusobacteriota</taxon>
        <taxon>Fusobacteriia</taxon>
        <taxon>Fusobacteriales</taxon>
        <taxon>Fusobacteriaceae</taxon>
        <taxon>Cetobacterium</taxon>
    </lineage>
</organism>
<evidence type="ECO:0000256" key="3">
    <source>
        <dbReference type="ARBA" id="ARBA00023125"/>
    </source>
</evidence>
<dbReference type="SMART" id="SM00354">
    <property type="entry name" value="HTH_LACI"/>
    <property type="match status" value="1"/>
</dbReference>
<dbReference type="RefSeq" id="WP_023049779.1">
    <property type="nucleotide sequence ID" value="NZ_CP173070.2"/>
</dbReference>
<evidence type="ECO:0000313" key="6">
    <source>
        <dbReference type="EMBL" id="ERT69868.1"/>
    </source>
</evidence>
<dbReference type="AlphaFoldDB" id="U7VGC2"/>
<keyword evidence="7" id="KW-1185">Reference proteome</keyword>
<dbReference type="Proteomes" id="UP000017081">
    <property type="component" value="Unassembled WGS sequence"/>
</dbReference>
<sequence length="331" mass="37084">MVKMKDVANLAQVSQATVSRVINGTSYVEPHTRQKVLDVIAELGYKGNNAAKSLSSKKSSLIIVILPDIVNPYFSEILSVIEDEAYQSGYEIIFMNSQGNEHKEKKLIENTLKYNPAGVLISPLNAHASYLSKFSENGIPVVTITTLSEKFSGVSVDHKIGGELLAKHFASLGHIKIGYIGNKDEKFLGFQECLKNLNIPLKNENCIDFYNYSSGNLKDLVFKSLENYLKIHKEFDFTSIFTGNDIVAMEVLNFFREKNIKVPDDIAVAGFDNITFTNYLSITTVAQPVREIAFLAFERLVEEIKTGSRDIKHLKILPRLIPRDTTVKKIV</sequence>
<dbReference type="SUPFAM" id="SSF53822">
    <property type="entry name" value="Periplasmic binding protein-like I"/>
    <property type="match status" value="1"/>
</dbReference>
<dbReference type="Gene3D" id="1.10.260.40">
    <property type="entry name" value="lambda repressor-like DNA-binding domains"/>
    <property type="match status" value="1"/>
</dbReference>
<evidence type="ECO:0000256" key="4">
    <source>
        <dbReference type="ARBA" id="ARBA00023163"/>
    </source>
</evidence>
<reference evidence="6 7" key="1">
    <citation type="submission" date="2013-08" db="EMBL/GenBank/DDBJ databases">
        <authorList>
            <person name="Weinstock G."/>
            <person name="Sodergren E."/>
            <person name="Wylie T."/>
            <person name="Fulton L."/>
            <person name="Fulton R."/>
            <person name="Fronick C."/>
            <person name="O'Laughlin M."/>
            <person name="Godfrey J."/>
            <person name="Miner T."/>
            <person name="Herter B."/>
            <person name="Appelbaum E."/>
            <person name="Cordes M."/>
            <person name="Lek S."/>
            <person name="Wollam A."/>
            <person name="Pepin K.H."/>
            <person name="Palsikar V.B."/>
            <person name="Mitreva M."/>
            <person name="Wilson R.K."/>
        </authorList>
    </citation>
    <scope>NUCLEOTIDE SEQUENCE [LARGE SCALE GENOMIC DNA]</scope>
    <source>
        <strain evidence="6 7">ATCC BAA-474</strain>
    </source>
</reference>
<accession>U7VGC2</accession>
<evidence type="ECO:0000256" key="2">
    <source>
        <dbReference type="ARBA" id="ARBA00023015"/>
    </source>
</evidence>
<dbReference type="InterPro" id="IPR000843">
    <property type="entry name" value="HTH_LacI"/>
</dbReference>
<keyword evidence="4" id="KW-0804">Transcription</keyword>
<proteinExistence type="predicted"/>
<evidence type="ECO:0000256" key="1">
    <source>
        <dbReference type="ARBA" id="ARBA00022491"/>
    </source>
</evidence>
<evidence type="ECO:0000259" key="5">
    <source>
        <dbReference type="PROSITE" id="PS50932"/>
    </source>
</evidence>
<dbReference type="CDD" id="cd06267">
    <property type="entry name" value="PBP1_LacI_sugar_binding-like"/>
    <property type="match status" value="1"/>
</dbReference>
<dbReference type="InterPro" id="IPR010982">
    <property type="entry name" value="Lambda_DNA-bd_dom_sf"/>
</dbReference>
<gene>
    <name evidence="6" type="ORF">HMPREF0202_00230</name>
</gene>
<dbReference type="eggNOG" id="COG1609">
    <property type="taxonomic scope" value="Bacteria"/>
</dbReference>
<dbReference type="PROSITE" id="PS50932">
    <property type="entry name" value="HTH_LACI_2"/>
    <property type="match status" value="1"/>
</dbReference>
<dbReference type="SUPFAM" id="SSF47413">
    <property type="entry name" value="lambda repressor-like DNA-binding domains"/>
    <property type="match status" value="1"/>
</dbReference>
<dbReference type="Gene3D" id="3.40.50.2300">
    <property type="match status" value="2"/>
</dbReference>
<evidence type="ECO:0000313" key="7">
    <source>
        <dbReference type="Proteomes" id="UP000017081"/>
    </source>
</evidence>
<dbReference type="CDD" id="cd01392">
    <property type="entry name" value="HTH_LacI"/>
    <property type="match status" value="1"/>
</dbReference>
<comment type="caution">
    <text evidence="6">The sequence shown here is derived from an EMBL/GenBank/DDBJ whole genome shotgun (WGS) entry which is preliminary data.</text>
</comment>
<feature type="domain" description="HTH lacI-type" evidence="5">
    <location>
        <begin position="2"/>
        <end position="56"/>
    </location>
</feature>
<dbReference type="GO" id="GO:0003700">
    <property type="term" value="F:DNA-binding transcription factor activity"/>
    <property type="evidence" value="ECO:0007669"/>
    <property type="project" value="TreeGrafter"/>
</dbReference>
<name>U7VGC2_9FUSO</name>
<dbReference type="PANTHER" id="PTHR30146:SF95">
    <property type="entry name" value="RIBOSE OPERON REPRESSOR"/>
    <property type="match status" value="1"/>
</dbReference>
<dbReference type="PROSITE" id="PS00356">
    <property type="entry name" value="HTH_LACI_1"/>
    <property type="match status" value="1"/>
</dbReference>
<dbReference type="GO" id="GO:0000976">
    <property type="term" value="F:transcription cis-regulatory region binding"/>
    <property type="evidence" value="ECO:0007669"/>
    <property type="project" value="TreeGrafter"/>
</dbReference>
<dbReference type="Pfam" id="PF00356">
    <property type="entry name" value="LacI"/>
    <property type="match status" value="1"/>
</dbReference>
<dbReference type="Pfam" id="PF13377">
    <property type="entry name" value="Peripla_BP_3"/>
    <property type="match status" value="1"/>
</dbReference>
<keyword evidence="1" id="KW-0678">Repressor</keyword>
<dbReference type="PANTHER" id="PTHR30146">
    <property type="entry name" value="LACI-RELATED TRANSCRIPTIONAL REPRESSOR"/>
    <property type="match status" value="1"/>
</dbReference>
<keyword evidence="3" id="KW-0238">DNA-binding</keyword>
<dbReference type="STRING" id="1319815.HMPREF0202_00230"/>
<dbReference type="InterPro" id="IPR028082">
    <property type="entry name" value="Peripla_BP_I"/>
</dbReference>